<dbReference type="Ensembl" id="ENSCSET00000010668.1">
    <property type="protein sequence ID" value="ENSCSEP00000010541.1"/>
    <property type="gene ID" value="ENSCSEG00000006768.1"/>
</dbReference>
<evidence type="ECO:0000313" key="1">
    <source>
        <dbReference type="Ensembl" id="ENSCSEP00000010541.1"/>
    </source>
</evidence>
<dbReference type="SUPFAM" id="SSF51695">
    <property type="entry name" value="PLC-like phosphodiesterases"/>
    <property type="match status" value="1"/>
</dbReference>
<dbReference type="GeneTree" id="ENSGT00940000161625"/>
<keyword evidence="2" id="KW-1185">Reference proteome</keyword>
<dbReference type="AlphaFoldDB" id="A0A3P8VBD0"/>
<dbReference type="GO" id="GO:0008081">
    <property type="term" value="F:phosphoric diester hydrolase activity"/>
    <property type="evidence" value="ECO:0007669"/>
    <property type="project" value="InterPro"/>
</dbReference>
<reference evidence="1 2" key="1">
    <citation type="journal article" date="2014" name="Nat. Genet.">
        <title>Whole-genome sequence of a flatfish provides insights into ZW sex chromosome evolution and adaptation to a benthic lifestyle.</title>
        <authorList>
            <person name="Chen S."/>
            <person name="Zhang G."/>
            <person name="Shao C."/>
            <person name="Huang Q."/>
            <person name="Liu G."/>
            <person name="Zhang P."/>
            <person name="Song W."/>
            <person name="An N."/>
            <person name="Chalopin D."/>
            <person name="Volff J.N."/>
            <person name="Hong Y."/>
            <person name="Li Q."/>
            <person name="Sha Z."/>
            <person name="Zhou H."/>
            <person name="Xie M."/>
            <person name="Yu Q."/>
            <person name="Liu Y."/>
            <person name="Xiang H."/>
            <person name="Wang N."/>
            <person name="Wu K."/>
            <person name="Yang C."/>
            <person name="Zhou Q."/>
            <person name="Liao X."/>
            <person name="Yang L."/>
            <person name="Hu Q."/>
            <person name="Zhang J."/>
            <person name="Meng L."/>
            <person name="Jin L."/>
            <person name="Tian Y."/>
            <person name="Lian J."/>
            <person name="Yang J."/>
            <person name="Miao G."/>
            <person name="Liu S."/>
            <person name="Liang Z."/>
            <person name="Yan F."/>
            <person name="Li Y."/>
            <person name="Sun B."/>
            <person name="Zhang H."/>
            <person name="Zhang J."/>
            <person name="Zhu Y."/>
            <person name="Du M."/>
            <person name="Zhao Y."/>
            <person name="Schartl M."/>
            <person name="Tang Q."/>
            <person name="Wang J."/>
        </authorList>
    </citation>
    <scope>NUCLEOTIDE SEQUENCE</scope>
</reference>
<reference evidence="1" key="3">
    <citation type="submission" date="2025-09" db="UniProtKB">
        <authorList>
            <consortium name="Ensembl"/>
        </authorList>
    </citation>
    <scope>IDENTIFICATION</scope>
</reference>
<dbReference type="Gene3D" id="3.20.20.190">
    <property type="entry name" value="Phosphatidylinositol (PI) phosphodiesterase"/>
    <property type="match status" value="1"/>
</dbReference>
<dbReference type="InterPro" id="IPR017946">
    <property type="entry name" value="PLC-like_Pdiesterase_TIM-brl"/>
</dbReference>
<evidence type="ECO:0000313" key="2">
    <source>
        <dbReference type="Proteomes" id="UP000265120"/>
    </source>
</evidence>
<name>A0A3P8VBD0_CYNSE</name>
<dbReference type="GO" id="GO:0006629">
    <property type="term" value="P:lipid metabolic process"/>
    <property type="evidence" value="ECO:0007669"/>
    <property type="project" value="InterPro"/>
</dbReference>
<organism evidence="1 2">
    <name type="scientific">Cynoglossus semilaevis</name>
    <name type="common">Tongue sole</name>
    <dbReference type="NCBI Taxonomy" id="244447"/>
    <lineage>
        <taxon>Eukaryota</taxon>
        <taxon>Metazoa</taxon>
        <taxon>Chordata</taxon>
        <taxon>Craniata</taxon>
        <taxon>Vertebrata</taxon>
        <taxon>Euteleostomi</taxon>
        <taxon>Actinopterygii</taxon>
        <taxon>Neopterygii</taxon>
        <taxon>Teleostei</taxon>
        <taxon>Neoteleostei</taxon>
        <taxon>Acanthomorphata</taxon>
        <taxon>Carangaria</taxon>
        <taxon>Pleuronectiformes</taxon>
        <taxon>Pleuronectoidei</taxon>
        <taxon>Cynoglossidae</taxon>
        <taxon>Cynoglossinae</taxon>
        <taxon>Cynoglossus</taxon>
    </lineage>
</organism>
<sequence>MEHGQELQTPDWMSCLPAELLDVPLWNLAIPGSHDSMSFCLDLSSPVLGSEPVALKVLEFLFPCFTRPCIYRWATTQGLPQQIIDFHLSLFSASSTLTPTACPPSLHPYTSSFSPTW</sequence>
<protein>
    <submittedName>
        <fullName evidence="1">PI-PLC X domain-containing protein 1-like</fullName>
    </submittedName>
</protein>
<proteinExistence type="predicted"/>
<reference evidence="1" key="2">
    <citation type="submission" date="2025-08" db="UniProtKB">
        <authorList>
            <consortium name="Ensembl"/>
        </authorList>
    </citation>
    <scope>IDENTIFICATION</scope>
</reference>
<accession>A0A3P8VBD0</accession>
<dbReference type="Proteomes" id="UP000265120">
    <property type="component" value="Chromosome 14"/>
</dbReference>